<dbReference type="InterPro" id="IPR004843">
    <property type="entry name" value="Calcineurin-like_PHP"/>
</dbReference>
<proteinExistence type="predicted"/>
<reference evidence="3 4" key="1">
    <citation type="submission" date="2019-08" db="EMBL/GenBank/DDBJ databases">
        <title>In-depth cultivation of the pig gut microbiome towards novel bacterial diversity and tailored functional studies.</title>
        <authorList>
            <person name="Wylensek D."/>
            <person name="Hitch T.C.A."/>
            <person name="Clavel T."/>
        </authorList>
    </citation>
    <scope>NUCLEOTIDE SEQUENCE [LARGE SCALE GENOMIC DNA]</scope>
    <source>
        <strain evidence="3 4">RF-GAM-744-WT-7</strain>
    </source>
</reference>
<dbReference type="EMBL" id="VUMY01000003">
    <property type="protein sequence ID" value="MST49165.1"/>
    <property type="molecule type" value="Genomic_DNA"/>
</dbReference>
<dbReference type="PANTHER" id="PTHR31302:SF20">
    <property type="entry name" value="CONSERVED PROTEIN"/>
    <property type="match status" value="1"/>
</dbReference>
<dbReference type="GO" id="GO:0008758">
    <property type="term" value="F:UDP-2,3-diacylglucosamine hydrolase activity"/>
    <property type="evidence" value="ECO:0007669"/>
    <property type="project" value="TreeGrafter"/>
</dbReference>
<dbReference type="Gene3D" id="3.60.21.10">
    <property type="match status" value="1"/>
</dbReference>
<name>A0A7K0K291_9ACTO</name>
<feature type="region of interest" description="Disordered" evidence="1">
    <location>
        <begin position="231"/>
        <end position="262"/>
    </location>
</feature>
<feature type="domain" description="Calcineurin-like phosphoesterase" evidence="2">
    <location>
        <begin position="62"/>
        <end position="301"/>
    </location>
</feature>
<dbReference type="PANTHER" id="PTHR31302">
    <property type="entry name" value="TRANSMEMBRANE PROTEIN WITH METALLOPHOSPHOESTERASE DOMAIN-RELATED"/>
    <property type="match status" value="1"/>
</dbReference>
<dbReference type="Proteomes" id="UP000442535">
    <property type="component" value="Unassembled WGS sequence"/>
</dbReference>
<evidence type="ECO:0000313" key="4">
    <source>
        <dbReference type="Proteomes" id="UP000442535"/>
    </source>
</evidence>
<dbReference type="RefSeq" id="WP_154543534.1">
    <property type="nucleotide sequence ID" value="NZ_JAQYQY010000007.1"/>
</dbReference>
<dbReference type="GO" id="GO:0009245">
    <property type="term" value="P:lipid A biosynthetic process"/>
    <property type="evidence" value="ECO:0007669"/>
    <property type="project" value="TreeGrafter"/>
</dbReference>
<keyword evidence="4" id="KW-1185">Reference proteome</keyword>
<dbReference type="InterPro" id="IPR029052">
    <property type="entry name" value="Metallo-depent_PP-like"/>
</dbReference>
<feature type="compositionally biased region" description="Polar residues" evidence="1">
    <location>
        <begin position="239"/>
        <end position="257"/>
    </location>
</feature>
<dbReference type="GO" id="GO:0016020">
    <property type="term" value="C:membrane"/>
    <property type="evidence" value="ECO:0007669"/>
    <property type="project" value="GOC"/>
</dbReference>
<evidence type="ECO:0000256" key="1">
    <source>
        <dbReference type="SAM" id="MobiDB-lite"/>
    </source>
</evidence>
<protein>
    <submittedName>
        <fullName evidence="3">Metallophosphoesterase</fullName>
    </submittedName>
</protein>
<organism evidence="3 4">
    <name type="scientific">Mobiluncus porci</name>
    <dbReference type="NCBI Taxonomy" id="2652278"/>
    <lineage>
        <taxon>Bacteria</taxon>
        <taxon>Bacillati</taxon>
        <taxon>Actinomycetota</taxon>
        <taxon>Actinomycetes</taxon>
        <taxon>Actinomycetales</taxon>
        <taxon>Actinomycetaceae</taxon>
        <taxon>Mobiluncus</taxon>
    </lineage>
</organism>
<dbReference type="SUPFAM" id="SSF56300">
    <property type="entry name" value="Metallo-dependent phosphatases"/>
    <property type="match status" value="1"/>
</dbReference>
<comment type="caution">
    <text evidence="3">The sequence shown here is derived from an EMBL/GenBank/DDBJ whole genome shotgun (WGS) entry which is preliminary data.</text>
</comment>
<dbReference type="AlphaFoldDB" id="A0A7K0K291"/>
<sequence length="406" mass="43628">MRNHNKLATFAKLGLVAAGGSAFLAERASHDYQVRHFSFRASGLSRDGLSRDGLTGVETASLRILHLSDTHFYQGREDLVTWLGRLAERAFQDYDLVVLTGDMLATRFGDEQLVARALEPFLESGIPGAFVFGAHDYYANRAGNPLKYLARRMRRVTGEREESSLRPRELQETGGVLRGLLAGSNWLDLNNRTGFVEVAGWRVEFSGVEDPHIRRDRFVGFGSGQGTHGFNDVMGTDSAEPTSQETSGPQAAGSSLGESARRVTVGSPRVRIGLAHAPYSRVLDEFAAAGADLVFCGHTHGGQVCLPGGMALVSNCDLPPAFASGVFSWKRREVVGEPGLEVTGGVAPGEVGGVGNKPLAASWGEPVRGYENPALMRVSVSPGLGTSPFTPWRVFCPPAAYLVELL</sequence>
<accession>A0A7K0K291</accession>
<evidence type="ECO:0000313" key="3">
    <source>
        <dbReference type="EMBL" id="MST49165.1"/>
    </source>
</evidence>
<dbReference type="InterPro" id="IPR051158">
    <property type="entry name" value="Metallophosphoesterase_sf"/>
</dbReference>
<dbReference type="Pfam" id="PF00149">
    <property type="entry name" value="Metallophos"/>
    <property type="match status" value="1"/>
</dbReference>
<evidence type="ECO:0000259" key="2">
    <source>
        <dbReference type="Pfam" id="PF00149"/>
    </source>
</evidence>
<gene>
    <name evidence="3" type="ORF">FYJ63_02690</name>
</gene>